<evidence type="ECO:0000313" key="1">
    <source>
        <dbReference type="EMBL" id="QNJ58977.1"/>
    </source>
</evidence>
<name>A0A7G8LP05_9CAUD</name>
<organism evidence="1 2">
    <name type="scientific">Mycobacterium phage Quasimodo</name>
    <dbReference type="NCBI Taxonomy" id="2762409"/>
    <lineage>
        <taxon>Viruses</taxon>
        <taxon>Duplodnaviria</taxon>
        <taxon>Heunggongvirae</taxon>
        <taxon>Uroviricota</taxon>
        <taxon>Caudoviricetes</taxon>
        <taxon>Ceeclamvirinae</taxon>
        <taxon>Bixzunavirus</taxon>
        <taxon>Bixzunavirus quasimodo</taxon>
    </lineage>
</organism>
<dbReference type="EMBL" id="MT723945">
    <property type="protein sequence ID" value="QNJ58977.1"/>
    <property type="molecule type" value="Genomic_DNA"/>
</dbReference>
<reference evidence="1 2" key="1">
    <citation type="submission" date="2020-07" db="EMBL/GenBank/DDBJ databases">
        <authorList>
            <person name="Ayuk M.A."/>
            <person name="Robinson C.J."/>
            <person name="Anderson W.A."/>
            <person name="Ullah H."/>
            <person name="Gugssa A."/>
            <person name="Somiranjan G."/>
            <person name="Allen-McFarlane R."/>
            <person name="Quagraine B.K."/>
            <person name="Smith M."/>
            <person name="Moore M."/>
            <person name="Elhelu O.K."/>
            <person name="Roy S.D."/>
            <person name="Bassey G."/>
            <person name="Ghaderzadeh S."/>
            <person name="Chew-Martinez D.N."/>
            <person name="Carson D.R."/>
            <person name="Forman A.M."/>
            <person name="Idowu A.J."/>
            <person name="Lane T.A."/>
            <person name="Oduguwa K.I."/>
            <person name="Oliver T.R."/>
            <person name="Pippens B.A."/>
            <person name="Robertson K.A."/>
            <person name="Williams J.E."/>
            <person name="Young K.J."/>
            <person name="Anyanwu M.A."/>
            <person name="Cesair A."/>
            <person name="Davis A.L."/>
            <person name="Davis B.M."/>
            <person name="Flowers R.G."/>
            <person name="Harris N.A."/>
            <person name="Nimako A.F."/>
            <person name="Okani F.O."/>
            <person name="Olliver F."/>
            <person name="Pittman-Kidd D.S."/>
            <person name="Reede A.M."/>
            <person name="Ukpong C.-I.A."/>
            <person name="Williams I.M."/>
            <person name="Curtis N."/>
            <person name="Pedlow M.R."/>
            <person name="Divens A.M."/>
            <person name="Venbakkam A.K."/>
            <person name="Lauer M.J."/>
            <person name="Garlena R.A."/>
            <person name="Russell D.A."/>
            <person name="Pope W.H."/>
            <person name="Jacobs-Sera D."/>
            <person name="Hatfull G.F."/>
        </authorList>
    </citation>
    <scope>NUCLEOTIDE SEQUENCE [LARGE SCALE GENOMIC DNA]</scope>
</reference>
<dbReference type="Proteomes" id="UP000515817">
    <property type="component" value="Segment"/>
</dbReference>
<protein>
    <submittedName>
        <fullName evidence="1">Uncharacterized protein</fullName>
    </submittedName>
</protein>
<dbReference type="RefSeq" id="YP_010058432.1">
    <property type="nucleotide sequence ID" value="NC_054721.1"/>
</dbReference>
<keyword evidence="2" id="KW-1185">Reference proteome</keyword>
<proteinExistence type="predicted"/>
<sequence>MRVQSLLMWVRSGGGQRDSVPRQPPEDLCWLGRGWHRSSYFLYRSTPAVSASLPISCKQTTMSYRRPAGD</sequence>
<accession>A0A7G8LP05</accession>
<gene>
    <name evidence="1" type="primary">112</name>
    <name evidence="1" type="ORF">SEA_QUASIMODO_112</name>
</gene>
<dbReference type="GeneID" id="64765381"/>
<dbReference type="KEGG" id="vg:64765381"/>
<evidence type="ECO:0000313" key="2">
    <source>
        <dbReference type="Proteomes" id="UP000515817"/>
    </source>
</evidence>